<dbReference type="SUPFAM" id="SSF52949">
    <property type="entry name" value="Macro domain-like"/>
    <property type="match status" value="1"/>
</dbReference>
<dbReference type="PANTHER" id="PTHR35596">
    <property type="entry name" value="DUF2263 DOMAIN-CONTAINING PROTEIN"/>
    <property type="match status" value="1"/>
</dbReference>
<sequence length="420" mass="47552">MTEKEFSCDASTITSETTQNIVMYQKSLFRQIVQAPNQVQSIRKELEKLPHNSTLWKECLSELMKLANASKQTKAKYSKSFHNLRILIQSQTNAIVRAEKYVLDDGITTIYLNKKNEFEIIANAAVIFAESKEQDATTNKSSFVSKKEDHIKATEPITLDEEKREEVSTLASIIKKGEQIKIKRADKKTRIFTTNMDCLDVCEILYKKGLNPICLNMANERTPGGGWKSGSGAQEENLFRRSLYQVSLIDNVHTKKKQENTLKKYPIPEFGCIYSPNVTVFRHNEESGYKLCSTPFPVSFIAAAMYHKPALNPKTLQISSKQVARNIQRKFKTVLQCALHFQHKAVVLGAWGCGAYSCPPQHLALLFNQVLCEDHGLRNAFDVICFAILNDHNCGKVHNPNGNYAPFAQIFGEDDNFLKN</sequence>
<dbReference type="OrthoDB" id="9985428at2759"/>
<dbReference type="Gene3D" id="3.40.220.10">
    <property type="entry name" value="Leucine Aminopeptidase, subunit E, domain 1"/>
    <property type="match status" value="1"/>
</dbReference>
<dbReference type="Pfam" id="PF10021">
    <property type="entry name" value="PARG_cat_microb"/>
    <property type="match status" value="1"/>
</dbReference>
<accession>X6NZI3</accession>
<evidence type="ECO:0000313" key="2">
    <source>
        <dbReference type="EMBL" id="ETO30702.1"/>
    </source>
</evidence>
<evidence type="ECO:0000259" key="1">
    <source>
        <dbReference type="Pfam" id="PF10021"/>
    </source>
</evidence>
<dbReference type="InterPro" id="IPR019261">
    <property type="entry name" value="PARG_cat_microbial"/>
</dbReference>
<organism evidence="2 3">
    <name type="scientific">Reticulomyxa filosa</name>
    <dbReference type="NCBI Taxonomy" id="46433"/>
    <lineage>
        <taxon>Eukaryota</taxon>
        <taxon>Sar</taxon>
        <taxon>Rhizaria</taxon>
        <taxon>Retaria</taxon>
        <taxon>Foraminifera</taxon>
        <taxon>Monothalamids</taxon>
        <taxon>Reticulomyxidae</taxon>
        <taxon>Reticulomyxa</taxon>
    </lineage>
</organism>
<dbReference type="PANTHER" id="PTHR35596:SF1">
    <property type="entry name" value="MICROBIAL-TYPE PARG CATALYTIC DOMAIN-CONTAINING PROTEIN"/>
    <property type="match status" value="1"/>
</dbReference>
<dbReference type="InterPro" id="IPR043472">
    <property type="entry name" value="Macro_dom-like"/>
</dbReference>
<dbReference type="Proteomes" id="UP000023152">
    <property type="component" value="Unassembled WGS sequence"/>
</dbReference>
<comment type="caution">
    <text evidence="2">The sequence shown here is derived from an EMBL/GenBank/DDBJ whole genome shotgun (WGS) entry which is preliminary data.</text>
</comment>
<feature type="domain" description="Microbial-type PARG catalytic" evidence="1">
    <location>
        <begin position="169"/>
        <end position="283"/>
    </location>
</feature>
<dbReference type="NCBIfam" id="TIGR02452">
    <property type="entry name" value="TIGR02452 family protein"/>
    <property type="match status" value="1"/>
</dbReference>
<evidence type="ECO:0000313" key="3">
    <source>
        <dbReference type="Proteomes" id="UP000023152"/>
    </source>
</evidence>
<name>X6NZI3_RETFI</name>
<keyword evidence="3" id="KW-1185">Reference proteome</keyword>
<dbReference type="EMBL" id="ASPP01005353">
    <property type="protein sequence ID" value="ETO30702.1"/>
    <property type="molecule type" value="Genomic_DNA"/>
</dbReference>
<protein>
    <recommendedName>
        <fullName evidence="1">Microbial-type PARG catalytic domain-containing protein</fullName>
    </recommendedName>
</protein>
<gene>
    <name evidence="2" type="ORF">RFI_06413</name>
</gene>
<dbReference type="AlphaFoldDB" id="X6NZI3"/>
<dbReference type="InterPro" id="IPR012664">
    <property type="entry name" value="CHP02452"/>
</dbReference>
<proteinExistence type="predicted"/>
<reference evidence="2 3" key="1">
    <citation type="journal article" date="2013" name="Curr. Biol.">
        <title>The Genome of the Foraminiferan Reticulomyxa filosa.</title>
        <authorList>
            <person name="Glockner G."/>
            <person name="Hulsmann N."/>
            <person name="Schleicher M."/>
            <person name="Noegel A.A."/>
            <person name="Eichinger L."/>
            <person name="Gallinger C."/>
            <person name="Pawlowski J."/>
            <person name="Sierra R."/>
            <person name="Euteneuer U."/>
            <person name="Pillet L."/>
            <person name="Moustafa A."/>
            <person name="Platzer M."/>
            <person name="Groth M."/>
            <person name="Szafranski K."/>
            <person name="Schliwa M."/>
        </authorList>
    </citation>
    <scope>NUCLEOTIDE SEQUENCE [LARGE SCALE GENOMIC DNA]</scope>
</reference>